<reference evidence="3" key="1">
    <citation type="journal article" date="2012" name="PLoS Genet.">
        <title>The genomes of the fungal plant pathogens Cladosporium fulvum and Dothistroma septosporum reveal adaptation to different hosts and lifestyles but also signatures of common ancestry.</title>
        <authorList>
            <person name="de Wit P.J.G.M."/>
            <person name="van der Burgt A."/>
            <person name="Oekmen B."/>
            <person name="Stergiopoulos I."/>
            <person name="Abd-Elsalam K.A."/>
            <person name="Aerts A.L."/>
            <person name="Bahkali A.H."/>
            <person name="Beenen H.G."/>
            <person name="Chettri P."/>
            <person name="Cox M.P."/>
            <person name="Datema E."/>
            <person name="de Vries R.P."/>
            <person name="Dhillon B."/>
            <person name="Ganley A.R."/>
            <person name="Griffiths S.A."/>
            <person name="Guo Y."/>
            <person name="Hamelin R.C."/>
            <person name="Henrissat B."/>
            <person name="Kabir M.S."/>
            <person name="Jashni M.K."/>
            <person name="Kema G."/>
            <person name="Klaubauf S."/>
            <person name="Lapidus A."/>
            <person name="Levasseur A."/>
            <person name="Lindquist E."/>
            <person name="Mehrabi R."/>
            <person name="Ohm R.A."/>
            <person name="Owen T.J."/>
            <person name="Salamov A."/>
            <person name="Schwelm A."/>
            <person name="Schijlen E."/>
            <person name="Sun H."/>
            <person name="van den Burg H.A."/>
            <person name="van Ham R.C.H.J."/>
            <person name="Zhang S."/>
            <person name="Goodwin S.B."/>
            <person name="Grigoriev I.V."/>
            <person name="Collemare J."/>
            <person name="Bradshaw R.E."/>
        </authorList>
    </citation>
    <scope>NUCLEOTIDE SEQUENCE [LARGE SCALE GENOMIC DNA]</scope>
    <source>
        <strain evidence="3">NZE10 / CBS 128990</strain>
    </source>
</reference>
<evidence type="ECO:0000313" key="2">
    <source>
        <dbReference type="EMBL" id="EME45531.1"/>
    </source>
</evidence>
<dbReference type="Proteomes" id="UP000016933">
    <property type="component" value="Unassembled WGS sequence"/>
</dbReference>
<dbReference type="EMBL" id="KB446538">
    <property type="protein sequence ID" value="EME45531.1"/>
    <property type="molecule type" value="Genomic_DNA"/>
</dbReference>
<keyword evidence="1" id="KW-1133">Transmembrane helix</keyword>
<proteinExistence type="predicted"/>
<keyword evidence="1" id="KW-0812">Transmembrane</keyword>
<keyword evidence="1" id="KW-0472">Membrane</keyword>
<feature type="transmembrane region" description="Helical" evidence="1">
    <location>
        <begin position="12"/>
        <end position="30"/>
    </location>
</feature>
<protein>
    <submittedName>
        <fullName evidence="2">Uncharacterized protein</fullName>
    </submittedName>
</protein>
<keyword evidence="3" id="KW-1185">Reference proteome</keyword>
<dbReference type="AlphaFoldDB" id="N1PQ23"/>
<dbReference type="HOGENOM" id="CLU_2073089_0_0_1"/>
<reference evidence="2 3" key="2">
    <citation type="journal article" date="2012" name="PLoS Pathog.">
        <title>Diverse lifestyles and strategies of plant pathogenesis encoded in the genomes of eighteen Dothideomycetes fungi.</title>
        <authorList>
            <person name="Ohm R.A."/>
            <person name="Feau N."/>
            <person name="Henrissat B."/>
            <person name="Schoch C.L."/>
            <person name="Horwitz B.A."/>
            <person name="Barry K.W."/>
            <person name="Condon B.J."/>
            <person name="Copeland A.C."/>
            <person name="Dhillon B."/>
            <person name="Glaser F."/>
            <person name="Hesse C.N."/>
            <person name="Kosti I."/>
            <person name="LaButti K."/>
            <person name="Lindquist E.A."/>
            <person name="Lucas S."/>
            <person name="Salamov A.A."/>
            <person name="Bradshaw R.E."/>
            <person name="Ciuffetti L."/>
            <person name="Hamelin R.C."/>
            <person name="Kema G.H.J."/>
            <person name="Lawrence C."/>
            <person name="Scott J.A."/>
            <person name="Spatafora J.W."/>
            <person name="Turgeon B.G."/>
            <person name="de Wit P.J.G.M."/>
            <person name="Zhong S."/>
            <person name="Goodwin S.B."/>
            <person name="Grigoriev I.V."/>
        </authorList>
    </citation>
    <scope>NUCLEOTIDE SEQUENCE [LARGE SCALE GENOMIC DNA]</scope>
    <source>
        <strain evidence="3">NZE10 / CBS 128990</strain>
    </source>
</reference>
<sequence>MASFLRIGLRSTLSYTLSIIGIFFGLRLFHHIAQLILLPIWMLANNVYPLPVQGALFTCNILVVLQAGVIVTVMREKETMKVPSVPLEAMKWGLLVLVLVMAMMDIGGVVRQGWAVLR</sequence>
<evidence type="ECO:0000313" key="3">
    <source>
        <dbReference type="Proteomes" id="UP000016933"/>
    </source>
</evidence>
<evidence type="ECO:0000256" key="1">
    <source>
        <dbReference type="SAM" id="Phobius"/>
    </source>
</evidence>
<accession>N1PQ23</accession>
<name>N1PQ23_DOTSN</name>
<organism evidence="2 3">
    <name type="scientific">Dothistroma septosporum (strain NZE10 / CBS 128990)</name>
    <name type="common">Red band needle blight fungus</name>
    <name type="synonym">Mycosphaerella pini</name>
    <dbReference type="NCBI Taxonomy" id="675120"/>
    <lineage>
        <taxon>Eukaryota</taxon>
        <taxon>Fungi</taxon>
        <taxon>Dikarya</taxon>
        <taxon>Ascomycota</taxon>
        <taxon>Pezizomycotina</taxon>
        <taxon>Dothideomycetes</taxon>
        <taxon>Dothideomycetidae</taxon>
        <taxon>Mycosphaerellales</taxon>
        <taxon>Mycosphaerellaceae</taxon>
        <taxon>Dothistroma</taxon>
    </lineage>
</organism>
<feature type="transmembrane region" description="Helical" evidence="1">
    <location>
        <begin position="92"/>
        <end position="110"/>
    </location>
</feature>
<gene>
    <name evidence="2" type="ORF">DOTSEDRAFT_34018</name>
</gene>
<feature type="transmembrane region" description="Helical" evidence="1">
    <location>
        <begin position="50"/>
        <end position="71"/>
    </location>
</feature>